<keyword evidence="3" id="KW-1185">Reference proteome</keyword>
<evidence type="ECO:0000313" key="3">
    <source>
        <dbReference type="Proteomes" id="UP000499080"/>
    </source>
</evidence>
<dbReference type="Proteomes" id="UP000499080">
    <property type="component" value="Unassembled WGS sequence"/>
</dbReference>
<organism evidence="2 3">
    <name type="scientific">Araneus ventricosus</name>
    <name type="common">Orbweaver spider</name>
    <name type="synonym">Epeira ventricosa</name>
    <dbReference type="NCBI Taxonomy" id="182803"/>
    <lineage>
        <taxon>Eukaryota</taxon>
        <taxon>Metazoa</taxon>
        <taxon>Ecdysozoa</taxon>
        <taxon>Arthropoda</taxon>
        <taxon>Chelicerata</taxon>
        <taxon>Arachnida</taxon>
        <taxon>Araneae</taxon>
        <taxon>Araneomorphae</taxon>
        <taxon>Entelegynae</taxon>
        <taxon>Araneoidea</taxon>
        <taxon>Araneidae</taxon>
        <taxon>Araneus</taxon>
    </lineage>
</organism>
<evidence type="ECO:0000256" key="1">
    <source>
        <dbReference type="SAM" id="MobiDB-lite"/>
    </source>
</evidence>
<feature type="compositionally biased region" description="Basic and acidic residues" evidence="1">
    <location>
        <begin position="192"/>
        <end position="210"/>
    </location>
</feature>
<feature type="region of interest" description="Disordered" evidence="1">
    <location>
        <begin position="179"/>
        <end position="217"/>
    </location>
</feature>
<dbReference type="EMBL" id="BGPR01003871">
    <property type="protein sequence ID" value="GBM93410.1"/>
    <property type="molecule type" value="Genomic_DNA"/>
</dbReference>
<proteinExistence type="predicted"/>
<name>A0A4Y2JTQ3_ARAVE</name>
<reference evidence="2 3" key="1">
    <citation type="journal article" date="2019" name="Sci. Rep.">
        <title>Orb-weaving spider Araneus ventricosus genome elucidates the spidroin gene catalogue.</title>
        <authorList>
            <person name="Kono N."/>
            <person name="Nakamura H."/>
            <person name="Ohtoshi R."/>
            <person name="Moran D.A.P."/>
            <person name="Shinohara A."/>
            <person name="Yoshida Y."/>
            <person name="Fujiwara M."/>
            <person name="Mori M."/>
            <person name="Tomita M."/>
            <person name="Arakawa K."/>
        </authorList>
    </citation>
    <scope>NUCLEOTIDE SEQUENCE [LARGE SCALE GENOMIC DNA]</scope>
</reference>
<gene>
    <name evidence="2" type="ORF">AVEN_151663_1</name>
</gene>
<sequence>MSSPDYSELMPLDKFSRIDSAIKSTKNHINWLELDRVAAILKTLKDDEVRLTKCIDDIELFHRDMFVLPNKENKPADAENETAMKDDMNETEYSVTEPECSGNEPMHSMNEPDFSMNEQNSSRRRLILKFPKSCTNNMYSESDHSYVSSLIKIDSGGDMDELVDIMDGLFDAMDESVDVMDESGDGMDESSDGMKESSDGMKESSDGKEEPSDDENEMAKKVLLNVLTDKEKEITELVLHLIYTFSCFQRRLRKAETSASLSSRIIPGKSRFKVKRTLNSLSGTVLHLDKTASKIYAKYSEMLQSLGKIFE</sequence>
<feature type="compositionally biased region" description="Acidic residues" evidence="1">
    <location>
        <begin position="179"/>
        <end position="191"/>
    </location>
</feature>
<accession>A0A4Y2JTQ3</accession>
<protein>
    <submittedName>
        <fullName evidence="2">Uncharacterized protein</fullName>
    </submittedName>
</protein>
<dbReference type="AlphaFoldDB" id="A0A4Y2JTQ3"/>
<evidence type="ECO:0000313" key="2">
    <source>
        <dbReference type="EMBL" id="GBM93410.1"/>
    </source>
</evidence>
<comment type="caution">
    <text evidence="2">The sequence shown here is derived from an EMBL/GenBank/DDBJ whole genome shotgun (WGS) entry which is preliminary data.</text>
</comment>